<dbReference type="EMBL" id="JAGHKO010000002">
    <property type="protein sequence ID" value="MBO9201204.1"/>
    <property type="molecule type" value="Genomic_DNA"/>
</dbReference>
<proteinExistence type="predicted"/>
<accession>A0ABS3YTM7</accession>
<gene>
    <name evidence="1" type="ORF">J7I42_13070</name>
</gene>
<evidence type="ECO:0000313" key="1">
    <source>
        <dbReference type="EMBL" id="MBO9201204.1"/>
    </source>
</evidence>
<protein>
    <submittedName>
        <fullName evidence="1">Uncharacterized protein</fullName>
    </submittedName>
</protein>
<evidence type="ECO:0000313" key="2">
    <source>
        <dbReference type="Proteomes" id="UP000677244"/>
    </source>
</evidence>
<dbReference type="RefSeq" id="WP_209139267.1">
    <property type="nucleotide sequence ID" value="NZ_JAGHKO010000002.1"/>
</dbReference>
<comment type="caution">
    <text evidence="1">The sequence shown here is derived from an EMBL/GenBank/DDBJ whole genome shotgun (WGS) entry which is preliminary data.</text>
</comment>
<dbReference type="InterPro" id="IPR046167">
    <property type="entry name" value="DUF6169"/>
</dbReference>
<organism evidence="1 2">
    <name type="scientific">Niastella soli</name>
    <dbReference type="NCBI Taxonomy" id="2821487"/>
    <lineage>
        <taxon>Bacteria</taxon>
        <taxon>Pseudomonadati</taxon>
        <taxon>Bacteroidota</taxon>
        <taxon>Chitinophagia</taxon>
        <taxon>Chitinophagales</taxon>
        <taxon>Chitinophagaceae</taxon>
        <taxon>Niastella</taxon>
    </lineage>
</organism>
<dbReference type="Pfam" id="PF19666">
    <property type="entry name" value="DUF6169"/>
    <property type="match status" value="1"/>
</dbReference>
<keyword evidence="2" id="KW-1185">Reference proteome</keyword>
<sequence>MYKISYDPSSGSYHFRTENGLTFLCGFRNRTRDLSPVLGIYDIEVWEFYFNSYKTDEQNDSLKKFDKRVSTCISHLIFKFLAPELRVVLYTCDSSDGRHEVRHNLFKQWFNNLVERENYTRLPIEIDQKDETLDLVASARGGIITRKDFPHMDILQKELIDKLPDIFREKIGLLQHSTSPTIST</sequence>
<name>A0ABS3YTM7_9BACT</name>
<reference evidence="1 2" key="1">
    <citation type="submission" date="2021-03" db="EMBL/GenBank/DDBJ databases">
        <title>Assistant Professor.</title>
        <authorList>
            <person name="Huq M.A."/>
        </authorList>
    </citation>
    <scope>NUCLEOTIDE SEQUENCE [LARGE SCALE GENOMIC DNA]</scope>
    <source>
        <strain evidence="1 2">MAH-29</strain>
    </source>
</reference>
<dbReference type="Proteomes" id="UP000677244">
    <property type="component" value="Unassembled WGS sequence"/>
</dbReference>